<dbReference type="GO" id="GO:0006281">
    <property type="term" value="P:DNA repair"/>
    <property type="evidence" value="ECO:0007669"/>
    <property type="project" value="UniProtKB-KW"/>
</dbReference>
<comment type="subcellular location">
    <subcellularLocation>
        <location evidence="1 16">Nucleus</location>
    </subcellularLocation>
</comment>
<evidence type="ECO:0000256" key="6">
    <source>
        <dbReference type="ARBA" id="ARBA00022833"/>
    </source>
</evidence>
<evidence type="ECO:0000256" key="7">
    <source>
        <dbReference type="ARBA" id="ARBA00022853"/>
    </source>
</evidence>
<evidence type="ECO:0000256" key="12">
    <source>
        <dbReference type="ARBA" id="ARBA00037044"/>
    </source>
</evidence>
<sequence length="455" mass="49479">MSYAEHHDAATVLDEWTNRVANLPNEIAFMYEEIEQKDSQIAECLVIITKHDNILQNWVRKNGGHVANPKENFINKLVLENYDRAQVLQSEKIAIAQKCQQIIDKHTRNLDTHIKALQDRGEFPIDAELPSLLRDTSAVSVSKVNSTAAHVSTPVSTTTTTATATAIINPTATISAATNTTSTATNIPNTTANPTSTSSITSTITSTTTQIKGPTPANIRVSEPISQSVIQKQSQTQQTSDISASISKTFSPVALVARQSRDTSLNTVNKKQNSVSNTITHVSSPSARQTSLGVSILKTSNTPSATRASSTGPRTQLRIGPRKISSHGSSKLNGIGRKYKKSYLSRVKRPGNRISPSPTRDSELSGAESGSVHEEDDLKLNQDGDRNDDVVDNEDDDGVDDRKYCTCQSISYGDMVACDNPKCEFEWFHWSCVGLKSEPLGTWICATCEAAGFKK</sequence>
<feature type="binding site" evidence="14">
    <location>
        <position position="448"/>
    </location>
    <ligand>
        <name>Zn(2+)</name>
        <dbReference type="ChEBI" id="CHEBI:29105"/>
        <label>2</label>
    </ligand>
</feature>
<comment type="similarity">
    <text evidence="2 16">Belongs to the ING family.</text>
</comment>
<dbReference type="EMBL" id="MCBR01007090">
    <property type="protein sequence ID" value="RKF76567.1"/>
    <property type="molecule type" value="Genomic_DNA"/>
</dbReference>
<feature type="region of interest" description="Disordered" evidence="17">
    <location>
        <begin position="262"/>
        <end position="398"/>
    </location>
</feature>
<keyword evidence="6 14" id="KW-0862">Zinc</keyword>
<dbReference type="GO" id="GO:0035267">
    <property type="term" value="C:NuA4 histone acetyltransferase complex"/>
    <property type="evidence" value="ECO:0007669"/>
    <property type="project" value="TreeGrafter"/>
</dbReference>
<dbReference type="PROSITE" id="PS50016">
    <property type="entry name" value="ZF_PHD_2"/>
    <property type="match status" value="1"/>
</dbReference>
<evidence type="ECO:0000256" key="8">
    <source>
        <dbReference type="ARBA" id="ARBA00023204"/>
    </source>
</evidence>
<dbReference type="CDD" id="cd15505">
    <property type="entry name" value="PHD_ING"/>
    <property type="match status" value="1"/>
</dbReference>
<proteinExistence type="inferred from homology"/>
<dbReference type="GO" id="GO:0051321">
    <property type="term" value="P:meiotic cell cycle"/>
    <property type="evidence" value="ECO:0007669"/>
    <property type="project" value="UniProtKB-KW"/>
</dbReference>
<feature type="binding site" evidence="14">
    <location>
        <position position="423"/>
    </location>
    <ligand>
        <name>Zn(2+)</name>
        <dbReference type="ChEBI" id="CHEBI:29105"/>
        <label>2</label>
    </ligand>
</feature>
<keyword evidence="4" id="KW-0227">DNA damage</keyword>
<dbReference type="InterPro" id="IPR019787">
    <property type="entry name" value="Znf_PHD-finger"/>
</dbReference>
<keyword evidence="9 16" id="KW-0539">Nucleus</keyword>
<dbReference type="InterPro" id="IPR028651">
    <property type="entry name" value="ING_fam"/>
</dbReference>
<feature type="binding site" evidence="14">
    <location>
        <position position="445"/>
    </location>
    <ligand>
        <name>Zn(2+)</name>
        <dbReference type="ChEBI" id="CHEBI:29105"/>
        <label>2</label>
    </ligand>
</feature>
<feature type="region of interest" description="Disordered" evidence="17">
    <location>
        <begin position="185"/>
        <end position="217"/>
    </location>
</feature>
<dbReference type="GO" id="GO:0006355">
    <property type="term" value="P:regulation of DNA-templated transcription"/>
    <property type="evidence" value="ECO:0007669"/>
    <property type="project" value="TreeGrafter"/>
</dbReference>
<evidence type="ECO:0000313" key="19">
    <source>
        <dbReference type="EMBL" id="RKF76567.1"/>
    </source>
</evidence>
<dbReference type="PANTHER" id="PTHR10333:SF100">
    <property type="entry name" value="CHROMATIN MODIFICATION-RELATED PROTEIN YNG2"/>
    <property type="match status" value="1"/>
</dbReference>
<dbReference type="AlphaFoldDB" id="A0A420IPY2"/>
<evidence type="ECO:0000256" key="11">
    <source>
        <dbReference type="ARBA" id="ARBA00023306"/>
    </source>
</evidence>
<evidence type="ECO:0000256" key="17">
    <source>
        <dbReference type="SAM" id="MobiDB-lite"/>
    </source>
</evidence>
<evidence type="ECO:0000256" key="4">
    <source>
        <dbReference type="ARBA" id="ARBA00022763"/>
    </source>
</evidence>
<comment type="function">
    <text evidence="16">Component of an histone acetyltransferase complex.</text>
</comment>
<feature type="binding site" evidence="14">
    <location>
        <position position="432"/>
    </location>
    <ligand>
        <name>Zn(2+)</name>
        <dbReference type="ChEBI" id="CHEBI:29105"/>
        <label>1</label>
    </ligand>
</feature>
<dbReference type="InterPro" id="IPR024610">
    <property type="entry name" value="ING_N_histone-binding"/>
</dbReference>
<evidence type="ECO:0000256" key="10">
    <source>
        <dbReference type="ARBA" id="ARBA00023254"/>
    </source>
</evidence>
<gene>
    <name evidence="19" type="ORF">GcC1_070003</name>
</gene>
<keyword evidence="5 15" id="KW-0863">Zinc-finger</keyword>
<comment type="subunit">
    <text evidence="16">Component of an histone acetyltransferase complex. Interacts with H3K4me3 and to a lesser extent with H3K4me2.</text>
</comment>
<feature type="compositionally biased region" description="Low complexity" evidence="17">
    <location>
        <begin position="185"/>
        <end position="209"/>
    </location>
</feature>
<dbReference type="GO" id="GO:0006325">
    <property type="term" value="P:chromatin organization"/>
    <property type="evidence" value="ECO:0007669"/>
    <property type="project" value="UniProtKB-KW"/>
</dbReference>
<dbReference type="InterPro" id="IPR019786">
    <property type="entry name" value="Zinc_finger_PHD-type_CS"/>
</dbReference>
<evidence type="ECO:0000313" key="20">
    <source>
        <dbReference type="Proteomes" id="UP000285405"/>
    </source>
</evidence>
<feature type="binding site" evidence="14">
    <location>
        <position position="418"/>
    </location>
    <ligand>
        <name>Zn(2+)</name>
        <dbReference type="ChEBI" id="CHEBI:29105"/>
        <label>2</label>
    </ligand>
</feature>
<comment type="function">
    <text evidence="12">Component of the NuA4 histone acetyltransferase complex which is involved in transcriptional activation of selected genes principally by acetylation of nucleosomal histone H4 and H2A. The NuA4 complex is also involved in DNA repair. Involved in cell cycle progression and meiosis.</text>
</comment>
<feature type="domain" description="PHD-type" evidence="18">
    <location>
        <begin position="402"/>
        <end position="451"/>
    </location>
</feature>
<feature type="compositionally biased region" description="Polar residues" evidence="17">
    <location>
        <begin position="262"/>
        <end position="314"/>
    </location>
</feature>
<dbReference type="Proteomes" id="UP000285405">
    <property type="component" value="Unassembled WGS sequence"/>
</dbReference>
<feature type="site" description="Histone H3K4me3 binding" evidence="13">
    <location>
        <position position="415"/>
    </location>
</feature>
<comment type="domain">
    <text evidence="16">The PHD-type zinc finger mediates the binding to H3K4me3.</text>
</comment>
<dbReference type="PROSITE" id="PS01359">
    <property type="entry name" value="ZF_PHD_1"/>
    <property type="match status" value="1"/>
</dbReference>
<feature type="binding site" evidence="14">
    <location>
        <position position="407"/>
    </location>
    <ligand>
        <name>Zn(2+)</name>
        <dbReference type="ChEBI" id="CHEBI:29105"/>
        <label>1</label>
    </ligand>
</feature>
<dbReference type="InterPro" id="IPR001965">
    <property type="entry name" value="Znf_PHD"/>
</dbReference>
<accession>A0A420IPY2</accession>
<dbReference type="InterPro" id="IPR013083">
    <property type="entry name" value="Znf_RING/FYVE/PHD"/>
</dbReference>
<evidence type="ECO:0000256" key="16">
    <source>
        <dbReference type="RuleBase" id="RU361213"/>
    </source>
</evidence>
<reference evidence="19 20" key="1">
    <citation type="journal article" date="2018" name="BMC Genomics">
        <title>Comparative genome analyses reveal sequence features reflecting distinct modes of host-adaptation between dicot and monocot powdery mildew.</title>
        <authorList>
            <person name="Wu Y."/>
            <person name="Ma X."/>
            <person name="Pan Z."/>
            <person name="Kale S.D."/>
            <person name="Song Y."/>
            <person name="King H."/>
            <person name="Zhang Q."/>
            <person name="Presley C."/>
            <person name="Deng X."/>
            <person name="Wei C.I."/>
            <person name="Xiao S."/>
        </authorList>
    </citation>
    <scope>NUCLEOTIDE SEQUENCE [LARGE SCALE GENOMIC DNA]</scope>
    <source>
        <strain evidence="19">UCSC1</strain>
    </source>
</reference>
<feature type="binding site" evidence="14">
    <location>
        <position position="429"/>
    </location>
    <ligand>
        <name>Zn(2+)</name>
        <dbReference type="ChEBI" id="CHEBI:29105"/>
        <label>1</label>
    </ligand>
</feature>
<protein>
    <recommendedName>
        <fullName evidence="16">Chromatin modification-related protein</fullName>
    </recommendedName>
</protein>
<evidence type="ECO:0000256" key="13">
    <source>
        <dbReference type="PIRSR" id="PIRSR628651-50"/>
    </source>
</evidence>
<dbReference type="OrthoDB" id="2505961at2759"/>
<dbReference type="GO" id="GO:0008270">
    <property type="term" value="F:zinc ion binding"/>
    <property type="evidence" value="ECO:0007669"/>
    <property type="project" value="UniProtKB-KW"/>
</dbReference>
<dbReference type="SMART" id="SM00249">
    <property type="entry name" value="PHD"/>
    <property type="match status" value="1"/>
</dbReference>
<dbReference type="PANTHER" id="PTHR10333">
    <property type="entry name" value="INHIBITOR OF GROWTH PROTEIN"/>
    <property type="match status" value="1"/>
</dbReference>
<feature type="site" description="Histone H3K4me3 binding" evidence="13">
    <location>
        <position position="404"/>
    </location>
</feature>
<evidence type="ECO:0000256" key="9">
    <source>
        <dbReference type="ARBA" id="ARBA00023242"/>
    </source>
</evidence>
<dbReference type="CDD" id="cd16858">
    <property type="entry name" value="ING_ING3_Yng2p"/>
    <property type="match status" value="1"/>
</dbReference>
<organism evidence="19 20">
    <name type="scientific">Golovinomyces cichoracearum</name>
    <dbReference type="NCBI Taxonomy" id="62708"/>
    <lineage>
        <taxon>Eukaryota</taxon>
        <taxon>Fungi</taxon>
        <taxon>Dikarya</taxon>
        <taxon>Ascomycota</taxon>
        <taxon>Pezizomycotina</taxon>
        <taxon>Leotiomycetes</taxon>
        <taxon>Erysiphales</taxon>
        <taxon>Erysiphaceae</taxon>
        <taxon>Golovinomyces</taxon>
    </lineage>
</organism>
<dbReference type="Gene3D" id="6.10.140.1740">
    <property type="match status" value="1"/>
</dbReference>
<feature type="site" description="Histone H3K4me3 binding" evidence="13">
    <location>
        <position position="419"/>
    </location>
</feature>
<evidence type="ECO:0000256" key="5">
    <source>
        <dbReference type="ARBA" id="ARBA00022771"/>
    </source>
</evidence>
<name>A0A420IPY2_9PEZI</name>
<feature type="compositionally biased region" description="Basic residues" evidence="17">
    <location>
        <begin position="337"/>
        <end position="351"/>
    </location>
</feature>
<keyword evidence="8" id="KW-0234">DNA repair</keyword>
<dbReference type="SUPFAM" id="SSF57903">
    <property type="entry name" value="FYVE/PHD zinc finger"/>
    <property type="match status" value="1"/>
</dbReference>
<evidence type="ECO:0000256" key="15">
    <source>
        <dbReference type="PROSITE-ProRule" id="PRU00146"/>
    </source>
</evidence>
<evidence type="ECO:0000256" key="3">
    <source>
        <dbReference type="ARBA" id="ARBA00022723"/>
    </source>
</evidence>
<keyword evidence="11" id="KW-0131">Cell cycle</keyword>
<dbReference type="SMART" id="SM01408">
    <property type="entry name" value="ING"/>
    <property type="match status" value="1"/>
</dbReference>
<evidence type="ECO:0000259" key="18">
    <source>
        <dbReference type="PROSITE" id="PS50016"/>
    </source>
</evidence>
<dbReference type="GO" id="GO:0005634">
    <property type="term" value="C:nucleus"/>
    <property type="evidence" value="ECO:0007669"/>
    <property type="project" value="UniProtKB-SubCell"/>
</dbReference>
<keyword evidence="7 16" id="KW-0156">Chromatin regulator</keyword>
<evidence type="ECO:0000256" key="14">
    <source>
        <dbReference type="PIRSR" id="PIRSR628651-51"/>
    </source>
</evidence>
<evidence type="ECO:0000256" key="1">
    <source>
        <dbReference type="ARBA" id="ARBA00004123"/>
    </source>
</evidence>
<feature type="compositionally biased region" description="Basic and acidic residues" evidence="17">
    <location>
        <begin position="371"/>
        <end position="389"/>
    </location>
</feature>
<dbReference type="Pfam" id="PF12998">
    <property type="entry name" value="ING"/>
    <property type="match status" value="1"/>
</dbReference>
<dbReference type="Gene3D" id="3.30.40.10">
    <property type="entry name" value="Zinc/RING finger domain, C3HC4 (zinc finger)"/>
    <property type="match status" value="1"/>
</dbReference>
<feature type="site" description="Histone H3K4me3 binding" evidence="13">
    <location>
        <position position="427"/>
    </location>
</feature>
<comment type="caution">
    <text evidence="19">The sequence shown here is derived from an EMBL/GenBank/DDBJ whole genome shotgun (WGS) entry which is preliminary data.</text>
</comment>
<keyword evidence="10" id="KW-0469">Meiosis</keyword>
<dbReference type="InterPro" id="IPR011011">
    <property type="entry name" value="Znf_FYVE_PHD"/>
</dbReference>
<feature type="binding site" evidence="14">
    <location>
        <position position="405"/>
    </location>
    <ligand>
        <name>Zn(2+)</name>
        <dbReference type="ChEBI" id="CHEBI:29105"/>
        <label>1</label>
    </ligand>
</feature>
<keyword evidence="3 14" id="KW-0479">Metal-binding</keyword>
<evidence type="ECO:0000256" key="2">
    <source>
        <dbReference type="ARBA" id="ARBA00010210"/>
    </source>
</evidence>